<name>A0A9X3FA31_9BACT</name>
<keyword evidence="1" id="KW-1133">Transmembrane helix</keyword>
<gene>
    <name evidence="3" type="ORF">OU798_19940</name>
</gene>
<keyword evidence="4" id="KW-1185">Reference proteome</keyword>
<organism evidence="3 4">
    <name type="scientific">Draconibacterium aestuarii</name>
    <dbReference type="NCBI Taxonomy" id="2998507"/>
    <lineage>
        <taxon>Bacteria</taxon>
        <taxon>Pseudomonadati</taxon>
        <taxon>Bacteroidota</taxon>
        <taxon>Bacteroidia</taxon>
        <taxon>Marinilabiliales</taxon>
        <taxon>Prolixibacteraceae</taxon>
        <taxon>Draconibacterium</taxon>
    </lineage>
</organism>
<dbReference type="Pfam" id="PF13240">
    <property type="entry name" value="Zn_Ribbon_1"/>
    <property type="match status" value="1"/>
</dbReference>
<dbReference type="RefSeq" id="WP_343334956.1">
    <property type="nucleotide sequence ID" value="NZ_JAPOHD010000061.1"/>
</dbReference>
<evidence type="ECO:0000313" key="3">
    <source>
        <dbReference type="EMBL" id="MCY1722632.1"/>
    </source>
</evidence>
<dbReference type="AlphaFoldDB" id="A0A9X3FA31"/>
<dbReference type="Pfam" id="PF19845">
    <property type="entry name" value="DUF6320"/>
    <property type="match status" value="1"/>
</dbReference>
<evidence type="ECO:0000313" key="4">
    <source>
        <dbReference type="Proteomes" id="UP001145087"/>
    </source>
</evidence>
<keyword evidence="1" id="KW-0812">Transmembrane</keyword>
<feature type="domain" description="Zinc-ribbon" evidence="2">
    <location>
        <begin position="4"/>
        <end position="25"/>
    </location>
</feature>
<dbReference type="Proteomes" id="UP001145087">
    <property type="component" value="Unassembled WGS sequence"/>
</dbReference>
<feature type="transmembrane region" description="Helical" evidence="1">
    <location>
        <begin position="145"/>
        <end position="165"/>
    </location>
</feature>
<sequence length="241" mass="27257">MIRCTNCGVELEENANFCSLCGAPLLKMATDNLDIINSGKTLQDEKLSMDFQKLTGFQKRKIFWKISGIILISAIIITLLIDFIASQTITWSKYPATISSVLFINFTLNTYLHKKIILLLAISFLFTTVMFFLFDIYAGETGWELKLGVPVILALYITIYSLVFLIRDAKQKGLNIIAYSIIAAGLLCIYTEAIISIFLQSSLSFGWSLIVLVSVAFISALLFYIHYRLKKATDLKRFFHI</sequence>
<accession>A0A9X3FA31</accession>
<protein>
    <submittedName>
        <fullName evidence="3">Zinc ribbon domain-containing protein</fullName>
    </submittedName>
</protein>
<proteinExistence type="predicted"/>
<feature type="transmembrane region" description="Helical" evidence="1">
    <location>
        <begin position="205"/>
        <end position="227"/>
    </location>
</feature>
<feature type="transmembrane region" description="Helical" evidence="1">
    <location>
        <begin position="177"/>
        <end position="199"/>
    </location>
</feature>
<evidence type="ECO:0000259" key="2">
    <source>
        <dbReference type="Pfam" id="PF13240"/>
    </source>
</evidence>
<dbReference type="EMBL" id="JAPOHD010000061">
    <property type="protein sequence ID" value="MCY1722632.1"/>
    <property type="molecule type" value="Genomic_DNA"/>
</dbReference>
<feature type="transmembrane region" description="Helical" evidence="1">
    <location>
        <begin position="62"/>
        <end position="85"/>
    </location>
</feature>
<feature type="transmembrane region" description="Helical" evidence="1">
    <location>
        <begin position="91"/>
        <end position="109"/>
    </location>
</feature>
<comment type="caution">
    <text evidence="3">The sequence shown here is derived from an EMBL/GenBank/DDBJ whole genome shotgun (WGS) entry which is preliminary data.</text>
</comment>
<dbReference type="InterPro" id="IPR046283">
    <property type="entry name" value="DUF6320"/>
</dbReference>
<feature type="transmembrane region" description="Helical" evidence="1">
    <location>
        <begin position="116"/>
        <end position="139"/>
    </location>
</feature>
<reference evidence="3" key="1">
    <citation type="submission" date="2022-11" db="EMBL/GenBank/DDBJ databases">
        <title>Marilongibacter aestuarii gen. nov., sp. nov., isolated from tidal flat sediment.</title>
        <authorList>
            <person name="Jiayan W."/>
        </authorList>
    </citation>
    <scope>NUCLEOTIDE SEQUENCE</scope>
    <source>
        <strain evidence="3">Z1-6</strain>
    </source>
</reference>
<keyword evidence="1" id="KW-0472">Membrane</keyword>
<dbReference type="InterPro" id="IPR026870">
    <property type="entry name" value="Zinc_ribbon_dom"/>
</dbReference>
<evidence type="ECO:0000256" key="1">
    <source>
        <dbReference type="SAM" id="Phobius"/>
    </source>
</evidence>